<proteinExistence type="predicted"/>
<feature type="region of interest" description="Disordered" evidence="2">
    <location>
        <begin position="1"/>
        <end position="20"/>
    </location>
</feature>
<evidence type="ECO:0000256" key="2">
    <source>
        <dbReference type="SAM" id="MobiDB-lite"/>
    </source>
</evidence>
<dbReference type="EMBL" id="BPWL01000002">
    <property type="protein sequence ID" value="GJJ07340.1"/>
    <property type="molecule type" value="Genomic_DNA"/>
</dbReference>
<reference evidence="3" key="1">
    <citation type="submission" date="2021-10" db="EMBL/GenBank/DDBJ databases">
        <title>De novo Genome Assembly of Clathrus columnatus (Basidiomycota, Fungi) Using Illumina and Nanopore Sequence Data.</title>
        <authorList>
            <person name="Ogiso-Tanaka E."/>
            <person name="Itagaki H."/>
            <person name="Hosoya T."/>
            <person name="Hosaka K."/>
        </authorList>
    </citation>
    <scope>NUCLEOTIDE SEQUENCE</scope>
    <source>
        <strain evidence="3">MO-923</strain>
    </source>
</reference>
<dbReference type="Pfam" id="PF10262">
    <property type="entry name" value="Rdx"/>
    <property type="match status" value="1"/>
</dbReference>
<dbReference type="InterPro" id="IPR036249">
    <property type="entry name" value="Thioredoxin-like_sf"/>
</dbReference>
<dbReference type="SUPFAM" id="SSF52833">
    <property type="entry name" value="Thioredoxin-like"/>
    <property type="match status" value="1"/>
</dbReference>
<dbReference type="Proteomes" id="UP001050691">
    <property type="component" value="Unassembled WGS sequence"/>
</dbReference>
<dbReference type="Gene3D" id="3.40.30.10">
    <property type="entry name" value="Glutaredoxin"/>
    <property type="match status" value="1"/>
</dbReference>
<dbReference type="AlphaFoldDB" id="A0AAV5A2W2"/>
<comment type="caution">
    <text evidence="3">The sequence shown here is derived from an EMBL/GenBank/DDBJ whole genome shotgun (WGS) entry which is preliminary data.</text>
</comment>
<gene>
    <name evidence="3" type="ORF">Clacol_001541</name>
</gene>
<accession>A0AAV5A2W2</accession>
<keyword evidence="1" id="KW-0676">Redox-active center</keyword>
<name>A0AAV5A2W2_9AGAM</name>
<evidence type="ECO:0000313" key="4">
    <source>
        <dbReference type="Proteomes" id="UP001050691"/>
    </source>
</evidence>
<sequence length="108" mass="12314">MDSEDLPQGTENKPLEDEVASIPPANWMATELMLTFPPPALLSVTLVPLDAVETAGRFRVWLFLQDKNILLWDRKTENGFPELKILKQKLRDMVDPERSLGHSDTQKK</sequence>
<dbReference type="PANTHER" id="PTHR36417">
    <property type="entry name" value="SELENOPROTEIN DOMAIN PROTEIN (AFU_ORTHOLOGUE AFUA_1G05220)"/>
    <property type="match status" value="1"/>
</dbReference>
<keyword evidence="4" id="KW-1185">Reference proteome</keyword>
<evidence type="ECO:0000313" key="3">
    <source>
        <dbReference type="EMBL" id="GJJ07340.1"/>
    </source>
</evidence>
<protein>
    <submittedName>
        <fullName evidence="3">Uncharacterized protein</fullName>
    </submittedName>
</protein>
<evidence type="ECO:0000256" key="1">
    <source>
        <dbReference type="ARBA" id="ARBA00023284"/>
    </source>
</evidence>
<organism evidence="3 4">
    <name type="scientific">Clathrus columnatus</name>
    <dbReference type="NCBI Taxonomy" id="1419009"/>
    <lineage>
        <taxon>Eukaryota</taxon>
        <taxon>Fungi</taxon>
        <taxon>Dikarya</taxon>
        <taxon>Basidiomycota</taxon>
        <taxon>Agaricomycotina</taxon>
        <taxon>Agaricomycetes</taxon>
        <taxon>Phallomycetidae</taxon>
        <taxon>Phallales</taxon>
        <taxon>Clathraceae</taxon>
        <taxon>Clathrus</taxon>
    </lineage>
</organism>
<dbReference type="InterPro" id="IPR011893">
    <property type="entry name" value="Selenoprotein_Rdx-typ"/>
</dbReference>
<dbReference type="PANTHER" id="PTHR36417:SF2">
    <property type="entry name" value="SELENOPROTEIN DOMAIN PROTEIN (AFU_ORTHOLOGUE AFUA_1G05220)"/>
    <property type="match status" value="1"/>
</dbReference>